<keyword evidence="1" id="KW-0732">Signal</keyword>
<protein>
    <submittedName>
        <fullName evidence="2">Uncharacterized protein</fullName>
    </submittedName>
</protein>
<keyword evidence="3" id="KW-1185">Reference proteome</keyword>
<dbReference type="OrthoDB" id="3784924at2759"/>
<name>A0A9P4TMD5_CURKU</name>
<evidence type="ECO:0000256" key="1">
    <source>
        <dbReference type="SAM" id="SignalP"/>
    </source>
</evidence>
<evidence type="ECO:0000313" key="3">
    <source>
        <dbReference type="Proteomes" id="UP000801428"/>
    </source>
</evidence>
<gene>
    <name evidence="2" type="ORF">E8E13_007828</name>
</gene>
<feature type="signal peptide" evidence="1">
    <location>
        <begin position="1"/>
        <end position="22"/>
    </location>
</feature>
<reference evidence="2" key="1">
    <citation type="submission" date="2019-04" db="EMBL/GenBank/DDBJ databases">
        <title>Sequencing of skin fungus with MAO and IRED activity.</title>
        <authorList>
            <person name="Marsaioli A.J."/>
            <person name="Bonatto J.M.C."/>
            <person name="Reis Junior O."/>
        </authorList>
    </citation>
    <scope>NUCLEOTIDE SEQUENCE</scope>
    <source>
        <strain evidence="2">30M1</strain>
    </source>
</reference>
<accession>A0A9P4TMD5</accession>
<dbReference type="EMBL" id="SWKU01000001">
    <property type="protein sequence ID" value="KAF3010779.1"/>
    <property type="molecule type" value="Genomic_DNA"/>
</dbReference>
<feature type="chain" id="PRO_5040210083" evidence="1">
    <location>
        <begin position="23"/>
        <end position="178"/>
    </location>
</feature>
<proteinExistence type="predicted"/>
<sequence>MKINNVLLALAGLAVAVLGGSGRTCKEDDLQCNTDLFTASVLVCKAGRWETLKFCGPSESCDSNPVPHCRWRSTSTDAAPSDDIPNALSGFENPVLKTSDEQMDDIEITKAETAGDTPYINHCSPCIRFNDICKSDCMSQGEPCNFLCNYATCIVNLLTGDVRRPTVSCGHECKWRCD</sequence>
<organism evidence="2 3">
    <name type="scientific">Curvularia kusanoi</name>
    <name type="common">Cochliobolus kusanoi</name>
    <dbReference type="NCBI Taxonomy" id="90978"/>
    <lineage>
        <taxon>Eukaryota</taxon>
        <taxon>Fungi</taxon>
        <taxon>Dikarya</taxon>
        <taxon>Ascomycota</taxon>
        <taxon>Pezizomycotina</taxon>
        <taxon>Dothideomycetes</taxon>
        <taxon>Pleosporomycetidae</taxon>
        <taxon>Pleosporales</taxon>
        <taxon>Pleosporineae</taxon>
        <taxon>Pleosporaceae</taxon>
        <taxon>Curvularia</taxon>
    </lineage>
</organism>
<comment type="caution">
    <text evidence="2">The sequence shown here is derived from an EMBL/GenBank/DDBJ whole genome shotgun (WGS) entry which is preliminary data.</text>
</comment>
<dbReference type="AlphaFoldDB" id="A0A9P4TMD5"/>
<evidence type="ECO:0000313" key="2">
    <source>
        <dbReference type="EMBL" id="KAF3010779.1"/>
    </source>
</evidence>
<dbReference type="Proteomes" id="UP000801428">
    <property type="component" value="Unassembled WGS sequence"/>
</dbReference>